<dbReference type="GO" id="GO:0035243">
    <property type="term" value="F:protein-arginine omega-N symmetric methyltransferase activity"/>
    <property type="evidence" value="ECO:0007669"/>
    <property type="project" value="TreeGrafter"/>
</dbReference>
<keyword evidence="1" id="KW-0489">Methyltransferase</keyword>
<reference evidence="3 4" key="1">
    <citation type="journal article" date="2015" name="Proc. Natl. Acad. Sci. U.S.A.">
        <title>Expanded metabolic versatility of ubiquitous nitrite-oxidizing bacteria from the genus Nitrospira.</title>
        <authorList>
            <person name="Koch H."/>
            <person name="Lucker S."/>
            <person name="Albertsen M."/>
            <person name="Kitzinger K."/>
            <person name="Herbold C."/>
            <person name="Spieck E."/>
            <person name="Nielsen P.H."/>
            <person name="Wagner M."/>
            <person name="Daims H."/>
        </authorList>
    </citation>
    <scope>NUCLEOTIDE SEQUENCE [LARGE SCALE GENOMIC DNA]</scope>
    <source>
        <strain evidence="3 4">NSP M-1</strain>
    </source>
</reference>
<dbReference type="EMBL" id="CP011801">
    <property type="protein sequence ID" value="ALA56980.1"/>
    <property type="molecule type" value="Genomic_DNA"/>
</dbReference>
<evidence type="ECO:0000256" key="2">
    <source>
        <dbReference type="ARBA" id="ARBA00022679"/>
    </source>
</evidence>
<name>A0A0K2G7S4_NITMO</name>
<dbReference type="Gene3D" id="3.40.50.12710">
    <property type="match status" value="1"/>
</dbReference>
<dbReference type="GO" id="GO:0032259">
    <property type="term" value="P:methylation"/>
    <property type="evidence" value="ECO:0007669"/>
    <property type="project" value="UniProtKB-KW"/>
</dbReference>
<dbReference type="Proteomes" id="UP000069205">
    <property type="component" value="Chromosome"/>
</dbReference>
<dbReference type="PANTHER" id="PTHR12049">
    <property type="entry name" value="PROTEIN ARGININE METHYLTRANSFERASE NDUFAF7, MITOCHONDRIAL"/>
    <property type="match status" value="1"/>
</dbReference>
<sequence length="389" mass="43389">MTTGHPALIAAIAAEIAASGPIPFVRFMELALYHPQYGYYMRPPEAGGERIGWSGDFYTSSDVHPILGQALATQARQVDALLGYPEPFSVVEMGAGKGLLARDILTALLKEDDSFRRRFRYVLVERSPAMRELQRTNLGQWLGEPGLMSWVEDVHSLADVQGLMFSNELPDAFPVHRIQMAEGRAQEIFVDYRDGKFAECLRPLSDPRLPRHLERLSLSLPDGYRTEMNVHALTWMEQVASALTRGVAITIDYGHTMQDLYSADRSDGTLLCYYSQMTSEDPYERVGQQDMTAHVDFSSLAMVGEEHGLHVTGFTNQLSFLMGLGVEEMMAELDPESPEFRAAIHLLRPDGMGTTFKVLIQHKGIEKPELDGLRFKPFFGEALAVSSVA</sequence>
<keyword evidence="2" id="KW-0808">Transferase</keyword>
<proteinExistence type="predicted"/>
<dbReference type="PANTHER" id="PTHR12049:SF7">
    <property type="entry name" value="PROTEIN ARGININE METHYLTRANSFERASE NDUFAF7, MITOCHONDRIAL"/>
    <property type="match status" value="1"/>
</dbReference>
<dbReference type="KEGG" id="nmv:NITMOv2_0544"/>
<dbReference type="Pfam" id="PF02636">
    <property type="entry name" value="Methyltransf_28"/>
    <property type="match status" value="1"/>
</dbReference>
<dbReference type="SUPFAM" id="SSF53335">
    <property type="entry name" value="S-adenosyl-L-methionine-dependent methyltransferases"/>
    <property type="match status" value="1"/>
</dbReference>
<organism evidence="3 4">
    <name type="scientific">Nitrospira moscoviensis</name>
    <dbReference type="NCBI Taxonomy" id="42253"/>
    <lineage>
        <taxon>Bacteria</taxon>
        <taxon>Pseudomonadati</taxon>
        <taxon>Nitrospirota</taxon>
        <taxon>Nitrospiria</taxon>
        <taxon>Nitrospirales</taxon>
        <taxon>Nitrospiraceae</taxon>
        <taxon>Nitrospira</taxon>
    </lineage>
</organism>
<evidence type="ECO:0000256" key="1">
    <source>
        <dbReference type="ARBA" id="ARBA00022603"/>
    </source>
</evidence>
<protein>
    <recommendedName>
        <fullName evidence="5">SAM-dependent methyltransferase</fullName>
    </recommendedName>
</protein>
<dbReference type="InterPro" id="IPR029063">
    <property type="entry name" value="SAM-dependent_MTases_sf"/>
</dbReference>
<evidence type="ECO:0008006" key="5">
    <source>
        <dbReference type="Google" id="ProtNLM"/>
    </source>
</evidence>
<dbReference type="InterPro" id="IPR003788">
    <property type="entry name" value="NDUFAF7"/>
</dbReference>
<keyword evidence="4" id="KW-1185">Reference proteome</keyword>
<dbReference type="PATRIC" id="fig|42253.5.peg.540"/>
<dbReference type="RefSeq" id="WP_053378390.1">
    <property type="nucleotide sequence ID" value="NZ_CP011801.1"/>
</dbReference>
<evidence type="ECO:0000313" key="4">
    <source>
        <dbReference type="Proteomes" id="UP000069205"/>
    </source>
</evidence>
<evidence type="ECO:0000313" key="3">
    <source>
        <dbReference type="EMBL" id="ALA56980.1"/>
    </source>
</evidence>
<dbReference type="InterPro" id="IPR038375">
    <property type="entry name" value="NDUFAF7_sf"/>
</dbReference>
<dbReference type="AlphaFoldDB" id="A0A0K2G7S4"/>
<gene>
    <name evidence="3" type="ORF">NITMOv2_0544</name>
</gene>
<accession>A0A0K2G7S4</accession>
<dbReference type="STRING" id="42253.NITMOv2_0544"/>